<dbReference type="InterPro" id="IPR032567">
    <property type="entry name" value="RTL1-rel"/>
</dbReference>
<feature type="region of interest" description="Disordered" evidence="1">
    <location>
        <begin position="272"/>
        <end position="338"/>
    </location>
</feature>
<evidence type="ECO:0000256" key="1">
    <source>
        <dbReference type="SAM" id="MobiDB-lite"/>
    </source>
</evidence>
<dbReference type="Proteomes" id="UP000765509">
    <property type="component" value="Unassembled WGS sequence"/>
</dbReference>
<feature type="compositionally biased region" description="Basic and acidic residues" evidence="1">
    <location>
        <begin position="272"/>
        <end position="285"/>
    </location>
</feature>
<dbReference type="PANTHER" id="PTHR15503">
    <property type="entry name" value="LDOC1 RELATED"/>
    <property type="match status" value="1"/>
</dbReference>
<feature type="domain" description="Ty3 transposon capsid-like protein" evidence="2">
    <location>
        <begin position="101"/>
        <end position="284"/>
    </location>
</feature>
<feature type="region of interest" description="Disordered" evidence="1">
    <location>
        <begin position="84"/>
        <end position="104"/>
    </location>
</feature>
<dbReference type="OrthoDB" id="2691415at2759"/>
<feature type="compositionally biased region" description="Acidic residues" evidence="1">
    <location>
        <begin position="41"/>
        <end position="53"/>
    </location>
</feature>
<protein>
    <recommendedName>
        <fullName evidence="2">Ty3 transposon capsid-like protein domain-containing protein</fullName>
    </recommendedName>
</protein>
<comment type="caution">
    <text evidence="3">The sequence shown here is derived from an EMBL/GenBank/DDBJ whole genome shotgun (WGS) entry which is preliminary data.</text>
</comment>
<dbReference type="InterPro" id="IPR045358">
    <property type="entry name" value="Ty3_capsid"/>
</dbReference>
<dbReference type="AlphaFoldDB" id="A0A9Q3FX99"/>
<sequence length="369" mass="41596">MEGAAPSRRGGMKSRRSRSFSGLLGGYPGMSEGARARLGEVEDEEGEEEDSGETESTLVSQTDPSLLKMMEQMTQFMGQLTQAVAPRDNSKAPAFKTPSMKAPDSFDGTQAHKLRGFIQSCQLIFHNDPANFFSDRKKVLYSTSFLTGRAGKWIEPYLSNISNEDPSYLLNNWPLFESQLFTLFGDPNEVRKAEQELDNLRMKESGHVSLYIADFRSLMSRIGDWGERAYIHVYRRGLASRLLDQLASHPGTFDTLQELMDVTLELDTRYHERQKEKGGNQEKKPPVIGSNQSRPPQNSSSKRSHQKKNKKGKQFQASKDKPHAALLNKDNKLIGSEKERRIKEGLCTYCGGKHPIEKCFKRPQNKPGS</sequence>
<feature type="region of interest" description="Disordered" evidence="1">
    <location>
        <begin position="1"/>
        <end position="60"/>
    </location>
</feature>
<feature type="compositionally biased region" description="Basic and acidic residues" evidence="1">
    <location>
        <begin position="318"/>
        <end position="338"/>
    </location>
</feature>
<reference evidence="3" key="1">
    <citation type="submission" date="2021-03" db="EMBL/GenBank/DDBJ databases">
        <title>Draft genome sequence of rust myrtle Austropuccinia psidii MF-1, a brazilian biotype.</title>
        <authorList>
            <person name="Quecine M.C."/>
            <person name="Pachon D.M.R."/>
            <person name="Bonatelli M.L."/>
            <person name="Correr F.H."/>
            <person name="Franceschini L.M."/>
            <person name="Leite T.F."/>
            <person name="Margarido G.R.A."/>
            <person name="Almeida C.A."/>
            <person name="Ferrarezi J.A."/>
            <person name="Labate C.A."/>
        </authorList>
    </citation>
    <scope>NUCLEOTIDE SEQUENCE</scope>
    <source>
        <strain evidence="3">MF-1</strain>
    </source>
</reference>
<evidence type="ECO:0000259" key="2">
    <source>
        <dbReference type="Pfam" id="PF19259"/>
    </source>
</evidence>
<accession>A0A9Q3FX99</accession>
<dbReference type="EMBL" id="AVOT02050508">
    <property type="protein sequence ID" value="MBW0545585.1"/>
    <property type="molecule type" value="Genomic_DNA"/>
</dbReference>
<dbReference type="PANTHER" id="PTHR15503:SF22">
    <property type="entry name" value="TRANSPOSON TY3-I GAG POLYPROTEIN"/>
    <property type="match status" value="1"/>
</dbReference>
<dbReference type="Pfam" id="PF19259">
    <property type="entry name" value="Ty3_capsid"/>
    <property type="match status" value="1"/>
</dbReference>
<gene>
    <name evidence="3" type="ORF">O181_085300</name>
</gene>
<evidence type="ECO:0000313" key="3">
    <source>
        <dbReference type="EMBL" id="MBW0545585.1"/>
    </source>
</evidence>
<feature type="compositionally biased region" description="Low complexity" evidence="1">
    <location>
        <begin position="290"/>
        <end position="301"/>
    </location>
</feature>
<keyword evidence="4" id="KW-1185">Reference proteome</keyword>
<feature type="compositionally biased region" description="Basic residues" evidence="1">
    <location>
        <begin position="302"/>
        <end position="313"/>
    </location>
</feature>
<proteinExistence type="predicted"/>
<name>A0A9Q3FX99_9BASI</name>
<organism evidence="3 4">
    <name type="scientific">Austropuccinia psidii MF-1</name>
    <dbReference type="NCBI Taxonomy" id="1389203"/>
    <lineage>
        <taxon>Eukaryota</taxon>
        <taxon>Fungi</taxon>
        <taxon>Dikarya</taxon>
        <taxon>Basidiomycota</taxon>
        <taxon>Pucciniomycotina</taxon>
        <taxon>Pucciniomycetes</taxon>
        <taxon>Pucciniales</taxon>
        <taxon>Sphaerophragmiaceae</taxon>
        <taxon>Austropuccinia</taxon>
    </lineage>
</organism>
<evidence type="ECO:0000313" key="4">
    <source>
        <dbReference type="Proteomes" id="UP000765509"/>
    </source>
</evidence>